<sequence length="570" mass="63465">MALSWSSLLLRASWTIATLGYLISGSPVSAFPDTQNYWASECIQRLSSGRGWVGYPDGTFRPNASITRAEFATMMINAFRTHSFSEREGITFKDVPSSHWAYQSIKRSYELQFFSGYPDRTFRPNQPITRTEAFVVLQSASDFTAPEETEAFLNEVFDDVEEIPNYAKGAIANATIGRLILNYPQVRQLRPTAAATRGEMAASFCQVLNISRTLPQAYLAVGEDPFDLPPELGGMSRFSEGLAVFRGPNFKMGYMNPEGEIIIPAQYDYASIFQEGIARVRTGSLWQVITPEGQVMLEQNGYIPEFSEGLVRLGRSYPRTAIYNREGELMFEIDHFIEQFSDGLALVKLRERGGYGFVDRTGTYVIDPQPDEVSSFSEGRAWIVQEIEPGKPRYGFIDKNGKIVIEPVYEEVKAFSEGLAAVKMDGLWGYIDPSGTMVIAPQFQHAQPFSEGLAGVQGESTWGYINPQGTWMIEGGYHVPEFAQVQPIEPFANGLALVRIGDRATLQDRQANFILPLEFVNIAGVGDGLAFVNLGGRWTTEVAGTNRPANYPQRSVMTGGRWGYVQLPRD</sequence>
<accession>A0A1L9QTP4</accession>
<dbReference type="PROSITE" id="PS51272">
    <property type="entry name" value="SLH"/>
    <property type="match status" value="3"/>
</dbReference>
<dbReference type="PANTHER" id="PTHR37841">
    <property type="entry name" value="GLR2918 PROTEIN"/>
    <property type="match status" value="1"/>
</dbReference>
<evidence type="ECO:0000313" key="3">
    <source>
        <dbReference type="Proteomes" id="UP000183940"/>
    </source>
</evidence>
<comment type="caution">
    <text evidence="2">The sequence shown here is derived from an EMBL/GenBank/DDBJ whole genome shotgun (WGS) entry which is preliminary data.</text>
</comment>
<name>A0A1L9QTP4_9CYAN</name>
<feature type="domain" description="SLH" evidence="1">
    <location>
        <begin position="26"/>
        <end position="86"/>
    </location>
</feature>
<dbReference type="InterPro" id="IPR001119">
    <property type="entry name" value="SLH_dom"/>
</dbReference>
<dbReference type="Pfam" id="PF14903">
    <property type="entry name" value="WG_beta_rep"/>
    <property type="match status" value="5"/>
</dbReference>
<dbReference type="InterPro" id="IPR032774">
    <property type="entry name" value="WG_beta_rep"/>
</dbReference>
<dbReference type="PANTHER" id="PTHR37841:SF1">
    <property type="entry name" value="DUF3298 DOMAIN-CONTAINING PROTEIN"/>
    <property type="match status" value="1"/>
</dbReference>
<dbReference type="Proteomes" id="UP000183940">
    <property type="component" value="Unassembled WGS sequence"/>
</dbReference>
<dbReference type="Pfam" id="PF00395">
    <property type="entry name" value="SLH"/>
    <property type="match status" value="2"/>
</dbReference>
<proteinExistence type="predicted"/>
<keyword evidence="3" id="KW-1185">Reference proteome</keyword>
<evidence type="ECO:0000259" key="1">
    <source>
        <dbReference type="PROSITE" id="PS51272"/>
    </source>
</evidence>
<organism evidence="2 3">
    <name type="scientific">Roseofilum reptotaenium AO1-A</name>
    <dbReference type="NCBI Taxonomy" id="1925591"/>
    <lineage>
        <taxon>Bacteria</taxon>
        <taxon>Bacillati</taxon>
        <taxon>Cyanobacteriota</taxon>
        <taxon>Cyanophyceae</taxon>
        <taxon>Desertifilales</taxon>
        <taxon>Desertifilaceae</taxon>
        <taxon>Roseofilum</taxon>
    </lineage>
</organism>
<dbReference type="AlphaFoldDB" id="A0A1L9QTP4"/>
<dbReference type="STRING" id="1925591.BI308_07645"/>
<protein>
    <recommendedName>
        <fullName evidence="1">SLH domain-containing protein</fullName>
    </recommendedName>
</protein>
<dbReference type="EMBL" id="MLAW01000010">
    <property type="protein sequence ID" value="OJJ26060.1"/>
    <property type="molecule type" value="Genomic_DNA"/>
</dbReference>
<gene>
    <name evidence="2" type="ORF">BI308_07645</name>
</gene>
<feature type="domain" description="SLH" evidence="1">
    <location>
        <begin position="88"/>
        <end position="151"/>
    </location>
</feature>
<reference evidence="2" key="1">
    <citation type="submission" date="2016-10" db="EMBL/GenBank/DDBJ databases">
        <title>CRISPR-Cas defence system in Roseofilum reptotaenium: evidence of a bacteriophage-cyanobacterium arms race in the coral black band disease.</title>
        <authorList>
            <person name="Buerger P."/>
            <person name="Wood-Charlson E.M."/>
            <person name="Weynberg K.D."/>
            <person name="Willis B."/>
            <person name="Van Oppen M.J."/>
        </authorList>
    </citation>
    <scope>NUCLEOTIDE SEQUENCE [LARGE SCALE GENOMIC DNA]</scope>
    <source>
        <strain evidence="2">AO1-A</strain>
    </source>
</reference>
<evidence type="ECO:0000313" key="2">
    <source>
        <dbReference type="EMBL" id="OJJ26060.1"/>
    </source>
</evidence>
<feature type="domain" description="SLH" evidence="1">
    <location>
        <begin position="154"/>
        <end position="218"/>
    </location>
</feature>
<dbReference type="SUPFAM" id="SSF69360">
    <property type="entry name" value="Cell wall binding repeat"/>
    <property type="match status" value="1"/>
</dbReference>